<accession>A0ABS5HK21</accession>
<feature type="coiled-coil region" evidence="1">
    <location>
        <begin position="64"/>
        <end position="110"/>
    </location>
</feature>
<evidence type="ECO:0000313" key="2">
    <source>
        <dbReference type="EMBL" id="MBR8464620.1"/>
    </source>
</evidence>
<evidence type="ECO:0000313" key="3">
    <source>
        <dbReference type="Proteomes" id="UP000682951"/>
    </source>
</evidence>
<keyword evidence="1" id="KW-0175">Coiled coil</keyword>
<dbReference type="EMBL" id="JAGSSW010000010">
    <property type="protein sequence ID" value="MBR8464620.1"/>
    <property type="molecule type" value="Genomic_DNA"/>
</dbReference>
<organism evidence="2 3">
    <name type="scientific">Campylobacter anatolicus</name>
    <dbReference type="NCBI Taxonomy" id="2829105"/>
    <lineage>
        <taxon>Bacteria</taxon>
        <taxon>Pseudomonadati</taxon>
        <taxon>Campylobacterota</taxon>
        <taxon>Epsilonproteobacteria</taxon>
        <taxon>Campylobacterales</taxon>
        <taxon>Campylobacteraceae</taxon>
        <taxon>Campylobacter</taxon>
    </lineage>
</organism>
<protein>
    <submittedName>
        <fullName evidence="2">Uncharacterized protein</fullName>
    </submittedName>
</protein>
<proteinExistence type="predicted"/>
<sequence length="412" mass="46670">MSDKLKKNLQDYKDSNGLLTNIKLLVSEHCKDLADIDDSELSDRLGLKMNEVFTNLKEFELISVKNLKSAMEGLNQSLIAKQEAELFTLLGRYDELIKAIKNKREEIKNRLKISFETAEWITNANEFEGKSEILDLLNNAIIRESRMLSILSESAQQAFLTTVEQGQDVGDTVAQISKNMTYVSIIGGEFSKERILEISKTIVMAACEVANEGHIFAKELIDGAVSGAKDGILKSLERIKENSKFAPDEVKLNSELNNLKNIDLDFIQMLKELDDSIGGIAKNEISALLLTELDTKFAKLKRMGEQASEQILERLDELKLNSNLTSFMNTANLKLEEFKTELNERSKKLKDSFESSEKFEEIKQNLAEFENKANTKFEELRQIDIKNEAKKIGDRVYKAAKDFMANLKKTDA</sequence>
<dbReference type="Proteomes" id="UP000682951">
    <property type="component" value="Unassembled WGS sequence"/>
</dbReference>
<feature type="coiled-coil region" evidence="1">
    <location>
        <begin position="328"/>
        <end position="379"/>
    </location>
</feature>
<comment type="caution">
    <text evidence="2">The sequence shown here is derived from an EMBL/GenBank/DDBJ whole genome shotgun (WGS) entry which is preliminary data.</text>
</comment>
<reference evidence="2 3" key="1">
    <citation type="submission" date="2021-04" db="EMBL/GenBank/DDBJ databases">
        <title>Molecular and phenotypic characterization and identification of bacterial isolates recovered from the Anatolian ground squirrels (Spermophilus xanthoprymnus) and which have the potential to form a new species in the Campylobacter genus.</title>
        <authorList>
            <person name="Aydin F."/>
            <person name="Abay S."/>
            <person name="Kayman T."/>
            <person name="Karakaya E."/>
            <person name="Mustak H.K."/>
            <person name="Mustak I.B."/>
            <person name="Bilgin N."/>
            <person name="Duzler A."/>
            <person name="Sahin O."/>
            <person name="Guran O."/>
            <person name="Saticioglu I.B."/>
        </authorList>
    </citation>
    <scope>NUCLEOTIDE SEQUENCE [LARGE SCALE GENOMIC DNA]</scope>
    <source>
        <strain evidence="3">faydin-G24</strain>
    </source>
</reference>
<keyword evidence="3" id="KW-1185">Reference proteome</keyword>
<evidence type="ECO:0000256" key="1">
    <source>
        <dbReference type="SAM" id="Coils"/>
    </source>
</evidence>
<name>A0ABS5HK21_9BACT</name>
<dbReference type="RefSeq" id="WP_212139596.1">
    <property type="nucleotide sequence ID" value="NZ_JAGSSW010000010.1"/>
</dbReference>
<gene>
    <name evidence="2" type="ORF">KDD93_08620</name>
</gene>